<dbReference type="AlphaFoldDB" id="B7Q946"/>
<reference evidence="2" key="2">
    <citation type="submission" date="2020-05" db="UniProtKB">
        <authorList>
            <consortium name="EnsemblMetazoa"/>
        </authorList>
    </citation>
    <scope>IDENTIFICATION</scope>
    <source>
        <strain evidence="2">wikel</strain>
    </source>
</reference>
<dbReference type="VEuPathDB" id="VectorBase:ISCI021218"/>
<gene>
    <name evidence="1" type="ORF">IscW_ISCW021218</name>
</gene>
<dbReference type="InParanoid" id="B7Q946"/>
<reference evidence="1 3" key="1">
    <citation type="submission" date="2008-03" db="EMBL/GenBank/DDBJ databases">
        <title>Annotation of Ixodes scapularis.</title>
        <authorList>
            <consortium name="Ixodes scapularis Genome Project Consortium"/>
            <person name="Caler E."/>
            <person name="Hannick L.I."/>
            <person name="Bidwell S."/>
            <person name="Joardar V."/>
            <person name="Thiagarajan M."/>
            <person name="Amedeo P."/>
            <person name="Galinsky K.J."/>
            <person name="Schobel S."/>
            <person name="Inman J."/>
            <person name="Hostetler J."/>
            <person name="Miller J."/>
            <person name="Hammond M."/>
            <person name="Megy K."/>
            <person name="Lawson D."/>
            <person name="Kodira C."/>
            <person name="Sutton G."/>
            <person name="Meyer J."/>
            <person name="Hill C.A."/>
            <person name="Birren B."/>
            <person name="Nene V."/>
            <person name="Collins F."/>
            <person name="Alarcon-Chaidez F."/>
            <person name="Wikel S."/>
            <person name="Strausberg R."/>
        </authorList>
    </citation>
    <scope>NUCLEOTIDE SEQUENCE [LARGE SCALE GENOMIC DNA]</scope>
    <source>
        <strain evidence="3">Wikel</strain>
        <strain evidence="1">Wikel colony</strain>
    </source>
</reference>
<dbReference type="VEuPathDB" id="VectorBase:ISCW021218"/>
<organism>
    <name type="scientific">Ixodes scapularis</name>
    <name type="common">Black-legged tick</name>
    <name type="synonym">Deer tick</name>
    <dbReference type="NCBI Taxonomy" id="6945"/>
    <lineage>
        <taxon>Eukaryota</taxon>
        <taxon>Metazoa</taxon>
        <taxon>Ecdysozoa</taxon>
        <taxon>Arthropoda</taxon>
        <taxon>Chelicerata</taxon>
        <taxon>Arachnida</taxon>
        <taxon>Acari</taxon>
        <taxon>Parasitiformes</taxon>
        <taxon>Ixodida</taxon>
        <taxon>Ixodoidea</taxon>
        <taxon>Ixodidae</taxon>
        <taxon>Ixodinae</taxon>
        <taxon>Ixodes</taxon>
    </lineage>
</organism>
<sequence>MGPARALWFQKQSSCGRRAVYIRVLNLLALLRKHRAGLFASCSSRCWSLGASGTLAVWAQPPRNARGSAAMLSSSVALARRHDAPVQVHAEGLEIRLFFLLQWKLVTEIVRQLLSIGTAHCRLLLRSSHFCCCGTRSSRQSMEYFFCSSYR</sequence>
<dbReference type="PaxDb" id="6945-B7Q946"/>
<keyword evidence="3" id="KW-1185">Reference proteome</keyword>
<dbReference type="EMBL" id="DS887346">
    <property type="protein sequence ID" value="EEC15368.1"/>
    <property type="molecule type" value="Genomic_DNA"/>
</dbReference>
<evidence type="ECO:0000313" key="3">
    <source>
        <dbReference type="Proteomes" id="UP000001555"/>
    </source>
</evidence>
<dbReference type="HOGENOM" id="CLU_1733529_0_0_1"/>
<dbReference type="EnsemblMetazoa" id="ISCW021218-RA">
    <property type="protein sequence ID" value="ISCW021218-PA"/>
    <property type="gene ID" value="ISCW021218"/>
</dbReference>
<accession>B7Q946</accession>
<proteinExistence type="predicted"/>
<protein>
    <submittedName>
        <fullName evidence="1 2">Uncharacterized protein</fullName>
    </submittedName>
</protein>
<dbReference type="EMBL" id="ABJB010284435">
    <property type="status" value="NOT_ANNOTATED_CDS"/>
    <property type="molecule type" value="Genomic_DNA"/>
</dbReference>
<evidence type="ECO:0000313" key="2">
    <source>
        <dbReference type="EnsemblMetazoa" id="ISCW021218-PA"/>
    </source>
</evidence>
<name>B7Q946_IXOSC</name>
<evidence type="ECO:0000313" key="1">
    <source>
        <dbReference type="EMBL" id="EEC15368.1"/>
    </source>
</evidence>
<dbReference type="Proteomes" id="UP000001555">
    <property type="component" value="Unassembled WGS sequence"/>
</dbReference>